<dbReference type="EMBL" id="DVHH01000013">
    <property type="protein sequence ID" value="HIR54081.1"/>
    <property type="molecule type" value="Genomic_DNA"/>
</dbReference>
<accession>A0A9D1IY14</accession>
<proteinExistence type="predicted"/>
<reference evidence="2" key="2">
    <citation type="journal article" date="2021" name="PeerJ">
        <title>Extensive microbial diversity within the chicken gut microbiome revealed by metagenomics and culture.</title>
        <authorList>
            <person name="Gilroy R."/>
            <person name="Ravi A."/>
            <person name="Getino M."/>
            <person name="Pursley I."/>
            <person name="Horton D.L."/>
            <person name="Alikhan N.F."/>
            <person name="Baker D."/>
            <person name="Gharbi K."/>
            <person name="Hall N."/>
            <person name="Watson M."/>
            <person name="Adriaenssens E.M."/>
            <person name="Foster-Nyarko E."/>
            <person name="Jarju S."/>
            <person name="Secka A."/>
            <person name="Antonio M."/>
            <person name="Oren A."/>
            <person name="Chaudhuri R.R."/>
            <person name="La Ragione R."/>
            <person name="Hildebrand F."/>
            <person name="Pallen M.J."/>
        </authorList>
    </citation>
    <scope>NUCLEOTIDE SEQUENCE</scope>
    <source>
        <strain evidence="2">ChiGjej3B3-7149</strain>
    </source>
</reference>
<dbReference type="Gene3D" id="1.20.120.680">
    <property type="entry name" value="Formiminotetrahydrofolate cyclodeaminase monomer, up-and-down helical bundle"/>
    <property type="match status" value="1"/>
</dbReference>
<evidence type="ECO:0000313" key="2">
    <source>
        <dbReference type="EMBL" id="HIR54081.1"/>
    </source>
</evidence>
<dbReference type="InterPro" id="IPR036178">
    <property type="entry name" value="Formintransfe-cycloase-like_sf"/>
</dbReference>
<dbReference type="SUPFAM" id="SSF101262">
    <property type="entry name" value="Methenyltetrahydrofolate cyclohydrolase-like"/>
    <property type="match status" value="1"/>
</dbReference>
<dbReference type="Pfam" id="PF04961">
    <property type="entry name" value="FTCD_C"/>
    <property type="match status" value="1"/>
</dbReference>
<protein>
    <submittedName>
        <fullName evidence="2">Cyclodeaminase/cyclohydrolase family protein</fullName>
    </submittedName>
</protein>
<name>A0A9D1IY14_9FIRM</name>
<feature type="domain" description="Cyclodeaminase/cyclohydrolase" evidence="1">
    <location>
        <begin position="8"/>
        <end position="184"/>
    </location>
</feature>
<evidence type="ECO:0000259" key="1">
    <source>
        <dbReference type="Pfam" id="PF04961"/>
    </source>
</evidence>
<sequence length="206" mass="21789">MEKFADMSLDAFTAALASKEAVPGGGGAAGLAGALAAALGAMVCNLTSGKKKYAEYEADIAAALEKLELTRKYMLRLVDEDAKAFQPLQKYLSLPKDDPERAAHMDSALRVACFIPTEVLYTAAQTAEVLRSLADKGAKGAISDVGVGLELCRAAMRAARLNILINAAGMEDEVFAMTLRRECELVFEQYGPIIDAGLAAVEARIG</sequence>
<reference evidence="2" key="1">
    <citation type="submission" date="2020-10" db="EMBL/GenBank/DDBJ databases">
        <authorList>
            <person name="Gilroy R."/>
        </authorList>
    </citation>
    <scope>NUCLEOTIDE SEQUENCE</scope>
    <source>
        <strain evidence="2">ChiGjej3B3-7149</strain>
    </source>
</reference>
<organism evidence="2 3">
    <name type="scientific">Candidatus Scatomorpha intestinigallinarum</name>
    <dbReference type="NCBI Taxonomy" id="2840923"/>
    <lineage>
        <taxon>Bacteria</taxon>
        <taxon>Bacillati</taxon>
        <taxon>Bacillota</taxon>
        <taxon>Clostridia</taxon>
        <taxon>Eubacteriales</taxon>
        <taxon>Candidatus Scatomorpha</taxon>
    </lineage>
</organism>
<gene>
    <name evidence="2" type="ORF">IAD36_00535</name>
</gene>
<comment type="caution">
    <text evidence="2">The sequence shown here is derived from an EMBL/GenBank/DDBJ whole genome shotgun (WGS) entry which is preliminary data.</text>
</comment>
<dbReference type="GO" id="GO:0003824">
    <property type="term" value="F:catalytic activity"/>
    <property type="evidence" value="ECO:0007669"/>
    <property type="project" value="InterPro"/>
</dbReference>
<evidence type="ECO:0000313" key="3">
    <source>
        <dbReference type="Proteomes" id="UP000824238"/>
    </source>
</evidence>
<dbReference type="InterPro" id="IPR007044">
    <property type="entry name" value="Cyclodeamin/CycHdrlase"/>
</dbReference>
<dbReference type="Proteomes" id="UP000824238">
    <property type="component" value="Unassembled WGS sequence"/>
</dbReference>
<dbReference type="AlphaFoldDB" id="A0A9D1IY14"/>